<evidence type="ECO:0000313" key="2">
    <source>
        <dbReference type="Proteomes" id="UP000790709"/>
    </source>
</evidence>
<gene>
    <name evidence="1" type="ORF">BV22DRAFT_1025127</name>
</gene>
<name>A0ACB8AZV4_9AGAM</name>
<dbReference type="Proteomes" id="UP000790709">
    <property type="component" value="Unassembled WGS sequence"/>
</dbReference>
<organism evidence="1 2">
    <name type="scientific">Leucogyrophana mollusca</name>
    <dbReference type="NCBI Taxonomy" id="85980"/>
    <lineage>
        <taxon>Eukaryota</taxon>
        <taxon>Fungi</taxon>
        <taxon>Dikarya</taxon>
        <taxon>Basidiomycota</taxon>
        <taxon>Agaricomycotina</taxon>
        <taxon>Agaricomycetes</taxon>
        <taxon>Agaricomycetidae</taxon>
        <taxon>Boletales</taxon>
        <taxon>Boletales incertae sedis</taxon>
        <taxon>Leucogyrophana</taxon>
    </lineage>
</organism>
<dbReference type="EMBL" id="MU266850">
    <property type="protein sequence ID" value="KAH7918118.1"/>
    <property type="molecule type" value="Genomic_DNA"/>
</dbReference>
<protein>
    <submittedName>
        <fullName evidence="1">Uncharacterized protein</fullName>
    </submittedName>
</protein>
<keyword evidence="2" id="KW-1185">Reference proteome</keyword>
<sequence length="120" mass="13303">RLLRILISESAHLIWALRCARVIGGNTHTENAIRSRWTNSINKRLQADRSTATTIRRNPKFTSKVRYTWSSIIETSPPSTVNWVTNPEVLVGIILPRPSVDGGTQGVQRVPHIPQNAGGA</sequence>
<comment type="caution">
    <text evidence="1">The sequence shown here is derived from an EMBL/GenBank/DDBJ whole genome shotgun (WGS) entry which is preliminary data.</text>
</comment>
<feature type="non-terminal residue" evidence="1">
    <location>
        <position position="1"/>
    </location>
</feature>
<accession>A0ACB8AZV4</accession>
<proteinExistence type="predicted"/>
<evidence type="ECO:0000313" key="1">
    <source>
        <dbReference type="EMBL" id="KAH7918118.1"/>
    </source>
</evidence>
<reference evidence="1" key="1">
    <citation type="journal article" date="2021" name="New Phytol.">
        <title>Evolutionary innovations through gain and loss of genes in the ectomycorrhizal Boletales.</title>
        <authorList>
            <person name="Wu G."/>
            <person name="Miyauchi S."/>
            <person name="Morin E."/>
            <person name="Kuo A."/>
            <person name="Drula E."/>
            <person name="Varga T."/>
            <person name="Kohler A."/>
            <person name="Feng B."/>
            <person name="Cao Y."/>
            <person name="Lipzen A."/>
            <person name="Daum C."/>
            <person name="Hundley H."/>
            <person name="Pangilinan J."/>
            <person name="Johnson J."/>
            <person name="Barry K."/>
            <person name="LaButti K."/>
            <person name="Ng V."/>
            <person name="Ahrendt S."/>
            <person name="Min B."/>
            <person name="Choi I.G."/>
            <person name="Park H."/>
            <person name="Plett J.M."/>
            <person name="Magnuson J."/>
            <person name="Spatafora J.W."/>
            <person name="Nagy L.G."/>
            <person name="Henrissat B."/>
            <person name="Grigoriev I.V."/>
            <person name="Yang Z.L."/>
            <person name="Xu J."/>
            <person name="Martin F.M."/>
        </authorList>
    </citation>
    <scope>NUCLEOTIDE SEQUENCE</scope>
    <source>
        <strain evidence="1">KUC20120723A-06</strain>
    </source>
</reference>